<keyword evidence="2" id="KW-0472">Membrane</keyword>
<feature type="domain" description="RING-type" evidence="3">
    <location>
        <begin position="95"/>
        <end position="137"/>
    </location>
</feature>
<dbReference type="Gene3D" id="3.30.40.10">
    <property type="entry name" value="Zinc/RING finger domain, C3HC4 (zinc finger)"/>
    <property type="match status" value="1"/>
</dbReference>
<sequence>MASQPFQWHYAEFEDGNYEIHGYAFFFILFLIVVILLLTILILYTRCICHCQGRPGVARPSHAPQSLLSHRGLDPTCSSKLPITLYGTNIAEAECCICLGVFQDGDKLKILPVCHHCFHSECVDKWLTTRSTCPLCRAQLRFDSLV</sequence>
<dbReference type="SMART" id="SM00184">
    <property type="entry name" value="RING"/>
    <property type="match status" value="1"/>
</dbReference>
<keyword evidence="5" id="KW-1185">Reference proteome</keyword>
<dbReference type="InterPro" id="IPR013083">
    <property type="entry name" value="Znf_RING/FYVE/PHD"/>
</dbReference>
<gene>
    <name evidence="4" type="ORF">KY290_017629</name>
</gene>
<protein>
    <recommendedName>
        <fullName evidence="3">RING-type domain-containing protein</fullName>
    </recommendedName>
</protein>
<dbReference type="EMBL" id="JAIVGD010000013">
    <property type="protein sequence ID" value="KAH0761556.1"/>
    <property type="molecule type" value="Genomic_DNA"/>
</dbReference>
<dbReference type="PANTHER" id="PTHR45676">
    <property type="entry name" value="RING-H2 FINGER PROTEIN ATL51-RELATED"/>
    <property type="match status" value="1"/>
</dbReference>
<name>A0ABQ7VDP5_SOLTU</name>
<reference evidence="4 5" key="1">
    <citation type="journal article" date="2021" name="bioRxiv">
        <title>Chromosome-scale and haplotype-resolved genome assembly of a tetraploid potato cultivar.</title>
        <authorList>
            <person name="Sun H."/>
            <person name="Jiao W.-B."/>
            <person name="Krause K."/>
            <person name="Campoy J.A."/>
            <person name="Goel M."/>
            <person name="Folz-Donahue K."/>
            <person name="Kukat C."/>
            <person name="Huettel B."/>
            <person name="Schneeberger K."/>
        </authorList>
    </citation>
    <scope>NUCLEOTIDE SEQUENCE [LARGE SCALE GENOMIC DNA]</scope>
    <source>
        <strain evidence="4">SolTubOtavaFocal</strain>
        <tissue evidence="4">Leaves</tissue>
    </source>
</reference>
<evidence type="ECO:0000313" key="5">
    <source>
        <dbReference type="Proteomes" id="UP000826656"/>
    </source>
</evidence>
<evidence type="ECO:0000259" key="3">
    <source>
        <dbReference type="PROSITE" id="PS50089"/>
    </source>
</evidence>
<feature type="transmembrane region" description="Helical" evidence="2">
    <location>
        <begin position="20"/>
        <end position="44"/>
    </location>
</feature>
<dbReference type="Pfam" id="PF13639">
    <property type="entry name" value="zf-RING_2"/>
    <property type="match status" value="1"/>
</dbReference>
<keyword evidence="2" id="KW-0812">Transmembrane</keyword>
<proteinExistence type="predicted"/>
<evidence type="ECO:0000256" key="1">
    <source>
        <dbReference type="PROSITE-ProRule" id="PRU00175"/>
    </source>
</evidence>
<dbReference type="SUPFAM" id="SSF57850">
    <property type="entry name" value="RING/U-box"/>
    <property type="match status" value="1"/>
</dbReference>
<evidence type="ECO:0000313" key="4">
    <source>
        <dbReference type="EMBL" id="KAH0761556.1"/>
    </source>
</evidence>
<keyword evidence="2" id="KW-1133">Transmembrane helix</keyword>
<keyword evidence="1" id="KW-0479">Metal-binding</keyword>
<dbReference type="InterPro" id="IPR001841">
    <property type="entry name" value="Znf_RING"/>
</dbReference>
<accession>A0ABQ7VDP5</accession>
<organism evidence="4 5">
    <name type="scientific">Solanum tuberosum</name>
    <name type="common">Potato</name>
    <dbReference type="NCBI Taxonomy" id="4113"/>
    <lineage>
        <taxon>Eukaryota</taxon>
        <taxon>Viridiplantae</taxon>
        <taxon>Streptophyta</taxon>
        <taxon>Embryophyta</taxon>
        <taxon>Tracheophyta</taxon>
        <taxon>Spermatophyta</taxon>
        <taxon>Magnoliopsida</taxon>
        <taxon>eudicotyledons</taxon>
        <taxon>Gunneridae</taxon>
        <taxon>Pentapetalae</taxon>
        <taxon>asterids</taxon>
        <taxon>lamiids</taxon>
        <taxon>Solanales</taxon>
        <taxon>Solanaceae</taxon>
        <taxon>Solanoideae</taxon>
        <taxon>Solaneae</taxon>
        <taxon>Solanum</taxon>
    </lineage>
</organism>
<keyword evidence="1" id="KW-0862">Zinc</keyword>
<keyword evidence="1" id="KW-0863">Zinc-finger</keyword>
<dbReference type="PANTHER" id="PTHR45676:SF41">
    <property type="entry name" value="RING-H2 FINGER PROTEIN ATL66"/>
    <property type="match status" value="1"/>
</dbReference>
<evidence type="ECO:0000256" key="2">
    <source>
        <dbReference type="SAM" id="Phobius"/>
    </source>
</evidence>
<dbReference type="Proteomes" id="UP000826656">
    <property type="component" value="Unassembled WGS sequence"/>
</dbReference>
<dbReference type="PROSITE" id="PS50089">
    <property type="entry name" value="ZF_RING_2"/>
    <property type="match status" value="1"/>
</dbReference>
<comment type="caution">
    <text evidence="4">The sequence shown here is derived from an EMBL/GenBank/DDBJ whole genome shotgun (WGS) entry which is preliminary data.</text>
</comment>